<dbReference type="PATRIC" id="fig|1391653.3.peg.634"/>
<feature type="region of interest" description="Disordered" evidence="7">
    <location>
        <begin position="304"/>
        <end position="334"/>
    </location>
</feature>
<keyword evidence="12" id="KW-1185">Reference proteome</keyword>
<keyword evidence="5 8" id="KW-0472">Membrane</keyword>
<keyword evidence="3 8" id="KW-0812">Transmembrane</keyword>
<evidence type="ECO:0000256" key="1">
    <source>
        <dbReference type="ARBA" id="ARBA00004651"/>
    </source>
</evidence>
<feature type="transmembrane region" description="Helical" evidence="8">
    <location>
        <begin position="488"/>
        <end position="506"/>
    </location>
</feature>
<feature type="transmembrane region" description="Helical" evidence="8">
    <location>
        <begin position="91"/>
        <end position="109"/>
    </location>
</feature>
<comment type="subcellular location">
    <subcellularLocation>
        <location evidence="1">Cell membrane</location>
        <topology evidence="1">Multi-pass membrane protein</topology>
    </subcellularLocation>
</comment>
<protein>
    <submittedName>
        <fullName evidence="11">Uncharacterized protein</fullName>
    </submittedName>
</protein>
<dbReference type="EMBL" id="CP012332">
    <property type="protein sequence ID" value="AKU90229.1"/>
    <property type="molecule type" value="Genomic_DNA"/>
</dbReference>
<accession>A0A0K1PAV2</accession>
<feature type="domain" description="Integral membrane protein YccS N-terminal" evidence="9">
    <location>
        <begin position="69"/>
        <end position="223"/>
    </location>
</feature>
<evidence type="ECO:0000256" key="3">
    <source>
        <dbReference type="ARBA" id="ARBA00022692"/>
    </source>
</evidence>
<dbReference type="KEGG" id="vin:AKJ08_0616"/>
<evidence type="ECO:0000313" key="11">
    <source>
        <dbReference type="EMBL" id="AKU90229.1"/>
    </source>
</evidence>
<dbReference type="Pfam" id="PF13515">
    <property type="entry name" value="FUSC_2"/>
    <property type="match status" value="1"/>
</dbReference>
<evidence type="ECO:0000313" key="12">
    <source>
        <dbReference type="Proteomes" id="UP000055590"/>
    </source>
</evidence>
<evidence type="ECO:0000256" key="2">
    <source>
        <dbReference type="ARBA" id="ARBA00022475"/>
    </source>
</evidence>
<name>A0A0K1PAV2_9BACT</name>
<dbReference type="STRING" id="1391653.AKJ08_0616"/>
<evidence type="ECO:0000259" key="10">
    <source>
        <dbReference type="Pfam" id="PF13515"/>
    </source>
</evidence>
<dbReference type="RefSeq" id="WP_169788738.1">
    <property type="nucleotide sequence ID" value="NZ_CP012332.1"/>
</dbReference>
<evidence type="ECO:0000256" key="7">
    <source>
        <dbReference type="SAM" id="MobiDB-lite"/>
    </source>
</evidence>
<dbReference type="PANTHER" id="PTHR30509:SF9">
    <property type="entry name" value="MULTIDRUG RESISTANCE PROTEIN MDTO"/>
    <property type="match status" value="1"/>
</dbReference>
<dbReference type="PANTHER" id="PTHR30509">
    <property type="entry name" value="P-HYDROXYBENZOIC ACID EFFLUX PUMP SUBUNIT-RELATED"/>
    <property type="match status" value="1"/>
</dbReference>
<reference evidence="11 12" key="1">
    <citation type="submission" date="2015-08" db="EMBL/GenBank/DDBJ databases">
        <authorList>
            <person name="Babu N.S."/>
            <person name="Beckwith C.J."/>
            <person name="Beseler K.G."/>
            <person name="Brison A."/>
            <person name="Carone J.V."/>
            <person name="Caskin T.P."/>
            <person name="Diamond M."/>
            <person name="Durham M.E."/>
            <person name="Foxe J.M."/>
            <person name="Go M."/>
            <person name="Henderson B.A."/>
            <person name="Jones I.B."/>
            <person name="McGettigan J.A."/>
            <person name="Micheletti S.J."/>
            <person name="Nasrallah M.E."/>
            <person name="Ortiz D."/>
            <person name="Piller C.R."/>
            <person name="Privatt S.R."/>
            <person name="Schneider S.L."/>
            <person name="Sharp S."/>
            <person name="Smith T.C."/>
            <person name="Stanton J.D."/>
            <person name="Ullery H.E."/>
            <person name="Wilson R.J."/>
            <person name="Serrano M.G."/>
            <person name="Buck G."/>
            <person name="Lee V."/>
            <person name="Wang Y."/>
            <person name="Carvalho R."/>
            <person name="Voegtly L."/>
            <person name="Shi R."/>
            <person name="Duckworth R."/>
            <person name="Johnson A."/>
            <person name="Loviza R."/>
            <person name="Walstead R."/>
            <person name="Shah Z."/>
            <person name="Kiflezghi M."/>
            <person name="Wade K."/>
            <person name="Ball S.L."/>
            <person name="Bradley K.W."/>
            <person name="Asai D.J."/>
            <person name="Bowman C.A."/>
            <person name="Russell D.A."/>
            <person name="Pope W.H."/>
            <person name="Jacobs-Sera D."/>
            <person name="Hendrix R.W."/>
            <person name="Hatfull G.F."/>
        </authorList>
    </citation>
    <scope>NUCLEOTIDE SEQUENCE [LARGE SCALE GENOMIC DNA]</scope>
    <source>
        <strain evidence="11 12">DSM 27710</strain>
    </source>
</reference>
<proteinExistence type="inferred from homology"/>
<evidence type="ECO:0000256" key="8">
    <source>
        <dbReference type="SAM" id="Phobius"/>
    </source>
</evidence>
<dbReference type="InterPro" id="IPR049453">
    <property type="entry name" value="Memb_transporter_dom"/>
</dbReference>
<keyword evidence="2" id="KW-1003">Cell membrane</keyword>
<feature type="transmembrane region" description="Helical" evidence="8">
    <location>
        <begin position="36"/>
        <end position="55"/>
    </location>
</feature>
<dbReference type="Proteomes" id="UP000055590">
    <property type="component" value="Chromosome"/>
</dbReference>
<feature type="transmembrane region" description="Helical" evidence="8">
    <location>
        <begin position="454"/>
        <end position="482"/>
    </location>
</feature>
<dbReference type="GO" id="GO:0005886">
    <property type="term" value="C:plasma membrane"/>
    <property type="evidence" value="ECO:0007669"/>
    <property type="project" value="UniProtKB-SubCell"/>
</dbReference>
<evidence type="ECO:0000259" key="9">
    <source>
        <dbReference type="Pfam" id="PF12805"/>
    </source>
</evidence>
<dbReference type="AlphaFoldDB" id="A0A0K1PAV2"/>
<organism evidence="11 12">
    <name type="scientific">Vulgatibacter incomptus</name>
    <dbReference type="NCBI Taxonomy" id="1391653"/>
    <lineage>
        <taxon>Bacteria</taxon>
        <taxon>Pseudomonadati</taxon>
        <taxon>Myxococcota</taxon>
        <taxon>Myxococcia</taxon>
        <taxon>Myxococcales</taxon>
        <taxon>Cystobacterineae</taxon>
        <taxon>Vulgatibacteraceae</taxon>
        <taxon>Vulgatibacter</taxon>
    </lineage>
</organism>
<feature type="domain" description="Integral membrane bound transporter" evidence="10">
    <location>
        <begin position="411"/>
        <end position="533"/>
    </location>
</feature>
<feature type="transmembrane region" description="Helical" evidence="8">
    <location>
        <begin position="116"/>
        <end position="133"/>
    </location>
</feature>
<evidence type="ECO:0000256" key="6">
    <source>
        <dbReference type="ARBA" id="ARBA00043993"/>
    </source>
</evidence>
<feature type="transmembrane region" description="Helical" evidence="8">
    <location>
        <begin position="518"/>
        <end position="539"/>
    </location>
</feature>
<evidence type="ECO:0000256" key="5">
    <source>
        <dbReference type="ARBA" id="ARBA00023136"/>
    </source>
</evidence>
<evidence type="ECO:0000256" key="4">
    <source>
        <dbReference type="ARBA" id="ARBA00022989"/>
    </source>
</evidence>
<feature type="transmembrane region" description="Helical" evidence="8">
    <location>
        <begin position="139"/>
        <end position="160"/>
    </location>
</feature>
<dbReference type="Pfam" id="PF12805">
    <property type="entry name" value="FUSC-like"/>
    <property type="match status" value="1"/>
</dbReference>
<gene>
    <name evidence="11" type="ORF">AKJ08_0616</name>
</gene>
<comment type="similarity">
    <text evidence="6">Belongs to the YccS/YhfK family.</text>
</comment>
<sequence>MGHLRSAIEVAPARPAVMAGLRAAIATVVPAIAGRITYALVFGIMAFVGLLASVADRGGSYRSRATTMLALGACCGLSAMVASTLGRFGWAAVPGMLVWGLAGGMAWAWGPKAGMIARMATIAFAVSVFTPAASLAASVVRGGFCLAGAAWATALAVAFWPLRPYRPARQAVAKCWMALSEADEDLAGLAIERRGDRVLAEHLRHHEQEVRQALEEATSTLVTARRGLVGESARGERLVVLLEGAFRCSAIHEAMADWRELLAVHPEAAELGGEASKLLRASAAQSRAIRSAILKEEALLSHPFRRGARKKDEPSPSTGPAPFDGGSIRKRADSISSPEGRVFAHRLADLFDRLGGYQRAAVAAATTGETSMEPAIRPPRRTSLLRPLRDHLSTDSVILRHSLRVGLTGAVAILVPLVLGIEKGQWIVIAALATLRPYSAETFQQGLQRTGGTLIGAVLAALLAALVHGPVGITILVFALAWVAVSLLPMNFGFYLAFLTPAFLILSEPGATDWHLAGIRMGNAALGAGLALASTWLLWPRSEVEEVPRQVAAAVRAVDDHLGAVLDSAARPPEVRQEVRSEVRESRRRVGIAFVSAEASFQRLLAKHREDDRRTEALLSLVTYARRFEATVTSVSTARSEQVSIEPLRPVRALAHGVLDDLAVSIERSRTPARLPAPEAWPRLEDPLLASLEQRIERQLAVLHGAVGRLSAGERSTS</sequence>
<keyword evidence="4 8" id="KW-1133">Transmembrane helix</keyword>
<feature type="transmembrane region" description="Helical" evidence="8">
    <location>
        <begin position="67"/>
        <end position="85"/>
    </location>
</feature>
<dbReference type="InterPro" id="IPR032692">
    <property type="entry name" value="YccS_N"/>
</dbReference>